<dbReference type="EMBL" id="AP009493">
    <property type="protein sequence ID" value="BAG20122.1"/>
    <property type="molecule type" value="Genomic_DNA"/>
</dbReference>
<dbReference type="RefSeq" id="WP_012379785.1">
    <property type="nucleotide sequence ID" value="NC_010572.1"/>
</dbReference>
<dbReference type="PATRIC" id="fig|455632.4.peg.3370"/>
<reference evidence="3" key="1">
    <citation type="journal article" date="2008" name="J. Bacteriol.">
        <title>Genome sequence of the streptomycin-producing microorganism Streptomyces griseus IFO 13350.</title>
        <authorList>
            <person name="Ohnishi Y."/>
            <person name="Ishikawa J."/>
            <person name="Hara H."/>
            <person name="Suzuki H."/>
            <person name="Ikenoya M."/>
            <person name="Ikeda H."/>
            <person name="Yamashita A."/>
            <person name="Hattori M."/>
            <person name="Horinouchi S."/>
        </authorList>
    </citation>
    <scope>NUCLEOTIDE SEQUENCE [LARGE SCALE GENOMIC DNA]</scope>
    <source>
        <strain evidence="3">JCM 4626 / NBRC 13350</strain>
    </source>
</reference>
<evidence type="ECO:0000256" key="1">
    <source>
        <dbReference type="SAM" id="MobiDB-lite"/>
    </source>
</evidence>
<proteinExistence type="predicted"/>
<feature type="region of interest" description="Disordered" evidence="1">
    <location>
        <begin position="393"/>
        <end position="428"/>
    </location>
</feature>
<name>B1VL94_STRGG</name>
<organism evidence="2 3">
    <name type="scientific">Streptomyces griseus subsp. griseus (strain JCM 4626 / CBS 651.72 / NBRC 13350 / KCC S-0626 / ISP 5235)</name>
    <dbReference type="NCBI Taxonomy" id="455632"/>
    <lineage>
        <taxon>Bacteria</taxon>
        <taxon>Bacillati</taxon>
        <taxon>Actinomycetota</taxon>
        <taxon>Actinomycetes</taxon>
        <taxon>Kitasatosporales</taxon>
        <taxon>Streptomycetaceae</taxon>
        <taxon>Streptomyces</taxon>
    </lineage>
</organism>
<accession>B1VL94</accession>
<dbReference type="Proteomes" id="UP000001685">
    <property type="component" value="Chromosome"/>
</dbReference>
<dbReference type="AlphaFoldDB" id="B1VL94"/>
<evidence type="ECO:0000313" key="3">
    <source>
        <dbReference type="Proteomes" id="UP000001685"/>
    </source>
</evidence>
<protein>
    <submittedName>
        <fullName evidence="2">Uncharacterized protein</fullName>
    </submittedName>
</protein>
<evidence type="ECO:0000313" key="2">
    <source>
        <dbReference type="EMBL" id="BAG20122.1"/>
    </source>
</evidence>
<gene>
    <name evidence="2" type="ordered locus">SGR_3293</name>
</gene>
<dbReference type="HOGENOM" id="CLU_723435_0_0_11"/>
<sequence length="428" mass="44862">MSSPGGPVSADQQLVEHARRHGFVVSAKQLASWRRSGLLPGHTTRALGRGRGSASDPADEAFGLVVALARLARRGARPSHLALELFGEGHPVPAEAVRNAFGKAVRGLGAGLGEEGPGEGEDEEEWAERVADEVVASGRRVRLVPARVRRIDEGIARYMRDRGVAWPPPELAALDANPEPPSLSAGEVTAAAVTTVLRGGAAVTPQGIGDVLRAVQPTGWGNPAASLAEYTVEDVPDAAREVFLPDGGMSTVPDGDVRGALLGLAETASLEDLRDAWEVSGATRAWALDLCARVEAELGAGELGDAALTWLMGRAFVSGMVLVAQVGDRHWSPGDRASDALTLLMMRRSLRDLDARVPGCQWELLGSPAVLPPPLIPFLQPRRTSEVGEIEEIGEIGRERHGPEPSGDGGGGRAARTGSVCEDADARA</sequence>
<dbReference type="eggNOG" id="ENOG502ZRKV">
    <property type="taxonomic scope" value="Bacteria"/>
</dbReference>
<dbReference type="KEGG" id="sgr:SGR_3293"/>